<dbReference type="InterPro" id="IPR036908">
    <property type="entry name" value="RlpA-like_sf"/>
</dbReference>
<dbReference type="GO" id="GO:0005886">
    <property type="term" value="C:plasma membrane"/>
    <property type="evidence" value="ECO:0007669"/>
    <property type="project" value="UniProtKB-SubCell"/>
</dbReference>
<dbReference type="RefSeq" id="WP_183416448.1">
    <property type="nucleotide sequence ID" value="NZ_JACHXA010000004.1"/>
</dbReference>
<dbReference type="PANTHER" id="PTHR34183">
    <property type="entry name" value="ENDOLYTIC PEPTIDOGLYCAN TRANSGLYCOSYLASE RLPA"/>
    <property type="match status" value="1"/>
</dbReference>
<comment type="subcellular location">
    <subcellularLocation>
        <location evidence="4">Cell membrane</location>
        <topology evidence="4">Lipid-anchor</topology>
    </subcellularLocation>
</comment>
<keyword evidence="2 4" id="KW-0456">Lyase</keyword>
<dbReference type="EMBL" id="JACHXA010000004">
    <property type="protein sequence ID" value="MBB3065640.1"/>
    <property type="molecule type" value="Genomic_DNA"/>
</dbReference>
<accession>A0A839SVC9</accession>
<comment type="function">
    <text evidence="4">Lytic transglycosylase with a strong preference for naked glycan strands that lack stem peptides.</text>
</comment>
<dbReference type="Gene3D" id="2.40.40.10">
    <property type="entry name" value="RlpA-like domain"/>
    <property type="match status" value="1"/>
</dbReference>
<dbReference type="InterPro" id="IPR012997">
    <property type="entry name" value="RplA"/>
</dbReference>
<keyword evidence="4" id="KW-0472">Membrane</keyword>
<dbReference type="SUPFAM" id="SSF50685">
    <property type="entry name" value="Barwin-like endoglucanases"/>
    <property type="match status" value="1"/>
</dbReference>
<dbReference type="AlphaFoldDB" id="A0A839SVC9"/>
<keyword evidence="1" id="KW-0732">Signal</keyword>
<comment type="similarity">
    <text evidence="4 5">Belongs to the RlpA family.</text>
</comment>
<dbReference type="PROSITE" id="PS51724">
    <property type="entry name" value="SPOR"/>
    <property type="match status" value="1"/>
</dbReference>
<feature type="region of interest" description="Disordered" evidence="6">
    <location>
        <begin position="196"/>
        <end position="223"/>
    </location>
</feature>
<evidence type="ECO:0000256" key="3">
    <source>
        <dbReference type="ARBA" id="ARBA00023316"/>
    </source>
</evidence>
<sequence length="317" mass="34340">MSSRQLIATILIPIGLLFSACSEIELVAHGAKQLRNNQTSDEIGEYKVGKPYQIYGVWYYPKLETDYDETGIASWYGPGFHGRRTANGAIFDENKVSAAHKTLQLPSIARVTNLENGRSIKVLVNDRGPYAHGRIIDLSRRAAQLLDIERKGTARVRVQILEDESRQVAALAQGRGGENPQPDAAPTEQVAVETLSGQQSNANTNNSAQGTQTTVTPGAPVPAPVNLLPAEDQPVELQAVNESDLFIQAGAFSVYDNANRLRAQIAALGPSLISPATVNGQQYFRVRIGPLASVEEADIKLQQLIANGYNDSRIVVD</sequence>
<dbReference type="GO" id="GO:0071555">
    <property type="term" value="P:cell wall organization"/>
    <property type="evidence" value="ECO:0007669"/>
    <property type="project" value="UniProtKB-KW"/>
</dbReference>
<evidence type="ECO:0000313" key="8">
    <source>
        <dbReference type="EMBL" id="MBB3065640.1"/>
    </source>
</evidence>
<proteinExistence type="inferred from homology"/>
<dbReference type="Pfam" id="PF05036">
    <property type="entry name" value="SPOR"/>
    <property type="match status" value="1"/>
</dbReference>
<dbReference type="Proteomes" id="UP000581135">
    <property type="component" value="Unassembled WGS sequence"/>
</dbReference>
<keyword evidence="4" id="KW-0564">Palmitate</keyword>
<dbReference type="InterPro" id="IPR036680">
    <property type="entry name" value="SPOR-like_sf"/>
</dbReference>
<evidence type="ECO:0000256" key="1">
    <source>
        <dbReference type="ARBA" id="ARBA00022729"/>
    </source>
</evidence>
<dbReference type="CDD" id="cd22268">
    <property type="entry name" value="DPBB_RlpA-like"/>
    <property type="match status" value="1"/>
</dbReference>
<dbReference type="Pfam" id="PF03330">
    <property type="entry name" value="DPBB_1"/>
    <property type="match status" value="1"/>
</dbReference>
<dbReference type="GO" id="GO:0000270">
    <property type="term" value="P:peptidoglycan metabolic process"/>
    <property type="evidence" value="ECO:0007669"/>
    <property type="project" value="UniProtKB-UniRule"/>
</dbReference>
<evidence type="ECO:0000259" key="7">
    <source>
        <dbReference type="PROSITE" id="PS51724"/>
    </source>
</evidence>
<feature type="domain" description="SPOR" evidence="7">
    <location>
        <begin position="239"/>
        <end position="317"/>
    </location>
</feature>
<keyword evidence="9" id="KW-1185">Reference proteome</keyword>
<evidence type="ECO:0000313" key="9">
    <source>
        <dbReference type="Proteomes" id="UP000581135"/>
    </source>
</evidence>
<dbReference type="HAMAP" id="MF_02071">
    <property type="entry name" value="RlpA"/>
    <property type="match status" value="1"/>
</dbReference>
<name>A0A839SVC9_9PROT</name>
<dbReference type="InterPro" id="IPR009009">
    <property type="entry name" value="RlpA-like_DPBB"/>
</dbReference>
<dbReference type="Gene3D" id="3.30.70.1070">
    <property type="entry name" value="Sporulation related repeat"/>
    <property type="match status" value="1"/>
</dbReference>
<keyword evidence="3 4" id="KW-0961">Cell wall biogenesis/degradation</keyword>
<comment type="caution">
    <text evidence="8">The sequence shown here is derived from an EMBL/GenBank/DDBJ whole genome shotgun (WGS) entry which is preliminary data.</text>
</comment>
<dbReference type="EC" id="4.2.2.-" evidence="4"/>
<dbReference type="InterPro" id="IPR007730">
    <property type="entry name" value="SPOR-like_dom"/>
</dbReference>
<dbReference type="PROSITE" id="PS51257">
    <property type="entry name" value="PROKAR_LIPOPROTEIN"/>
    <property type="match status" value="1"/>
</dbReference>
<keyword evidence="4" id="KW-1003">Cell membrane</keyword>
<keyword evidence="4 8" id="KW-0449">Lipoprotein</keyword>
<organism evidence="8 9">
    <name type="scientific">Limibacillus halophilus</name>
    <dbReference type="NCBI Taxonomy" id="1579333"/>
    <lineage>
        <taxon>Bacteria</taxon>
        <taxon>Pseudomonadati</taxon>
        <taxon>Pseudomonadota</taxon>
        <taxon>Alphaproteobacteria</taxon>
        <taxon>Rhodospirillales</taxon>
        <taxon>Rhodovibrionaceae</taxon>
        <taxon>Limibacillus</taxon>
    </lineage>
</organism>
<evidence type="ECO:0000256" key="4">
    <source>
        <dbReference type="HAMAP-Rule" id="MF_02071"/>
    </source>
</evidence>
<dbReference type="InterPro" id="IPR034718">
    <property type="entry name" value="RlpA"/>
</dbReference>
<dbReference type="GO" id="GO:0042834">
    <property type="term" value="F:peptidoglycan binding"/>
    <property type="evidence" value="ECO:0007669"/>
    <property type="project" value="InterPro"/>
</dbReference>
<gene>
    <name evidence="4" type="primary">rlpA</name>
    <name evidence="8" type="ORF">FHR98_001927</name>
</gene>
<protein>
    <recommendedName>
        <fullName evidence="4">Endolytic peptidoglycan transglycosylase RlpA</fullName>
        <ecNumber evidence="4">4.2.2.-</ecNumber>
    </recommendedName>
</protein>
<evidence type="ECO:0000256" key="5">
    <source>
        <dbReference type="RuleBase" id="RU003495"/>
    </source>
</evidence>
<dbReference type="GO" id="GO:0008932">
    <property type="term" value="F:lytic endotransglycosylase activity"/>
    <property type="evidence" value="ECO:0007669"/>
    <property type="project" value="UniProtKB-UniRule"/>
</dbReference>
<dbReference type="PANTHER" id="PTHR34183:SF1">
    <property type="entry name" value="ENDOLYTIC PEPTIDOGLYCAN TRANSGLYCOSYLASE RLPA"/>
    <property type="match status" value="1"/>
</dbReference>
<dbReference type="SUPFAM" id="SSF110997">
    <property type="entry name" value="Sporulation related repeat"/>
    <property type="match status" value="1"/>
</dbReference>
<dbReference type="NCBIfam" id="TIGR00413">
    <property type="entry name" value="rlpA"/>
    <property type="match status" value="1"/>
</dbReference>
<evidence type="ECO:0000256" key="2">
    <source>
        <dbReference type="ARBA" id="ARBA00023239"/>
    </source>
</evidence>
<evidence type="ECO:0000256" key="6">
    <source>
        <dbReference type="SAM" id="MobiDB-lite"/>
    </source>
</evidence>
<reference evidence="8 9" key="1">
    <citation type="submission" date="2020-08" db="EMBL/GenBank/DDBJ databases">
        <title>Genomic Encyclopedia of Type Strains, Phase III (KMG-III): the genomes of soil and plant-associated and newly described type strains.</title>
        <authorList>
            <person name="Whitman W."/>
        </authorList>
    </citation>
    <scope>NUCLEOTIDE SEQUENCE [LARGE SCALE GENOMIC DNA]</scope>
    <source>
        <strain evidence="8 9">CECT 8803</strain>
    </source>
</reference>